<organism evidence="10 11">
    <name type="scientific">Marvinbryantia formatexigens DSM 14469</name>
    <dbReference type="NCBI Taxonomy" id="478749"/>
    <lineage>
        <taxon>Bacteria</taxon>
        <taxon>Bacillati</taxon>
        <taxon>Bacillota</taxon>
        <taxon>Clostridia</taxon>
        <taxon>Lachnospirales</taxon>
        <taxon>Lachnospiraceae</taxon>
        <taxon>Marvinbryantia</taxon>
    </lineage>
</organism>
<dbReference type="InterPro" id="IPR002125">
    <property type="entry name" value="CMP_dCMP_dom"/>
</dbReference>
<keyword evidence="3 8" id="KW-0819">tRNA processing</keyword>
<keyword evidence="4 8" id="KW-0479">Metal-binding</keyword>
<protein>
    <recommendedName>
        <fullName evidence="8">tRNA-specific adenosine deaminase</fullName>
        <ecNumber evidence="8">3.5.4.33</ecNumber>
    </recommendedName>
</protein>
<evidence type="ECO:0000313" key="10">
    <source>
        <dbReference type="EMBL" id="EET62719.1"/>
    </source>
</evidence>
<dbReference type="EC" id="3.5.4.33" evidence="8"/>
<accession>C6L8Y0</accession>
<evidence type="ECO:0000256" key="1">
    <source>
        <dbReference type="ARBA" id="ARBA00010669"/>
    </source>
</evidence>
<evidence type="ECO:0000256" key="6">
    <source>
        <dbReference type="ARBA" id="ARBA00022833"/>
    </source>
</evidence>
<evidence type="ECO:0000256" key="5">
    <source>
        <dbReference type="ARBA" id="ARBA00022801"/>
    </source>
</evidence>
<evidence type="ECO:0000256" key="8">
    <source>
        <dbReference type="HAMAP-Rule" id="MF_00972"/>
    </source>
</evidence>
<dbReference type="OrthoDB" id="9802676at2"/>
<dbReference type="RefSeq" id="WP_006859871.1">
    <property type="nucleotide sequence ID" value="NZ_ACCL02000001.1"/>
</dbReference>
<comment type="cofactor">
    <cofactor evidence="8">
        <name>Zn(2+)</name>
        <dbReference type="ChEBI" id="CHEBI:29105"/>
    </cofactor>
    <text evidence="8">Binds 1 zinc ion per subunit.</text>
</comment>
<dbReference type="EMBL" id="ACCL02000001">
    <property type="protein sequence ID" value="EET62719.1"/>
    <property type="molecule type" value="Genomic_DNA"/>
</dbReference>
<gene>
    <name evidence="8" type="primary">tadA</name>
    <name evidence="10" type="ORF">BRYFOR_05069</name>
</gene>
<evidence type="ECO:0000256" key="7">
    <source>
        <dbReference type="ARBA" id="ARBA00048045"/>
    </source>
</evidence>
<dbReference type="InterPro" id="IPR016193">
    <property type="entry name" value="Cytidine_deaminase-like"/>
</dbReference>
<name>C6L8Y0_9FIRM</name>
<dbReference type="Proteomes" id="UP000005561">
    <property type="component" value="Unassembled WGS sequence"/>
</dbReference>
<reference evidence="10" key="1">
    <citation type="submission" date="2009-07" db="EMBL/GenBank/DDBJ databases">
        <authorList>
            <person name="Weinstock G."/>
            <person name="Sodergren E."/>
            <person name="Clifton S."/>
            <person name="Fulton L."/>
            <person name="Fulton B."/>
            <person name="Courtney L."/>
            <person name="Fronick C."/>
            <person name="Harrison M."/>
            <person name="Strong C."/>
            <person name="Farmer C."/>
            <person name="Delahaunty K."/>
            <person name="Markovic C."/>
            <person name="Hall O."/>
            <person name="Minx P."/>
            <person name="Tomlinson C."/>
            <person name="Mitreva M."/>
            <person name="Nelson J."/>
            <person name="Hou S."/>
            <person name="Wollam A."/>
            <person name="Pepin K.H."/>
            <person name="Johnson M."/>
            <person name="Bhonagiri V."/>
            <person name="Nash W.E."/>
            <person name="Warren W."/>
            <person name="Chinwalla A."/>
            <person name="Mardis E.R."/>
            <person name="Wilson R.K."/>
        </authorList>
    </citation>
    <scope>NUCLEOTIDE SEQUENCE [LARGE SCALE GENOMIC DNA]</scope>
    <source>
        <strain evidence="10">DSM 14469</strain>
    </source>
</reference>
<dbReference type="GO" id="GO:0002100">
    <property type="term" value="P:tRNA wobble adenosine to inosine editing"/>
    <property type="evidence" value="ECO:0007669"/>
    <property type="project" value="UniProtKB-UniRule"/>
</dbReference>
<evidence type="ECO:0000256" key="3">
    <source>
        <dbReference type="ARBA" id="ARBA00022694"/>
    </source>
</evidence>
<dbReference type="PANTHER" id="PTHR11079">
    <property type="entry name" value="CYTOSINE DEAMINASE FAMILY MEMBER"/>
    <property type="match status" value="1"/>
</dbReference>
<dbReference type="InterPro" id="IPR016192">
    <property type="entry name" value="APOBEC/CMP_deaminase_Zn-bd"/>
</dbReference>
<evidence type="ECO:0000256" key="2">
    <source>
        <dbReference type="ARBA" id="ARBA00011738"/>
    </source>
</evidence>
<dbReference type="PANTHER" id="PTHR11079:SF202">
    <property type="entry name" value="TRNA-SPECIFIC ADENOSINE DEAMINASE"/>
    <property type="match status" value="1"/>
</dbReference>
<comment type="similarity">
    <text evidence="1">Belongs to the cytidine and deoxycytidylate deaminase family. ADAT2 subfamily.</text>
</comment>
<dbReference type="PROSITE" id="PS51747">
    <property type="entry name" value="CYT_DCMP_DEAMINASES_2"/>
    <property type="match status" value="1"/>
</dbReference>
<dbReference type="CDD" id="cd01285">
    <property type="entry name" value="nucleoside_deaminase"/>
    <property type="match status" value="1"/>
</dbReference>
<dbReference type="Pfam" id="PF14437">
    <property type="entry name" value="MafB19-deam"/>
    <property type="match status" value="1"/>
</dbReference>
<dbReference type="InterPro" id="IPR028883">
    <property type="entry name" value="tRNA_aden_deaminase"/>
</dbReference>
<dbReference type="InterPro" id="IPR058535">
    <property type="entry name" value="MafB19-deam"/>
</dbReference>
<dbReference type="FunFam" id="3.40.140.10:FF:000005">
    <property type="entry name" value="tRNA-specific adenosine deaminase"/>
    <property type="match status" value="1"/>
</dbReference>
<comment type="function">
    <text evidence="8">Catalyzes the deamination of adenosine to inosine at the wobble position 34 of tRNA(Arg2).</text>
</comment>
<keyword evidence="11" id="KW-1185">Reference proteome</keyword>
<dbReference type="GO" id="GO:0008270">
    <property type="term" value="F:zinc ion binding"/>
    <property type="evidence" value="ECO:0007669"/>
    <property type="project" value="UniProtKB-UniRule"/>
</dbReference>
<keyword evidence="6 8" id="KW-0862">Zinc</keyword>
<evidence type="ECO:0000259" key="9">
    <source>
        <dbReference type="PROSITE" id="PS51747"/>
    </source>
</evidence>
<dbReference type="SUPFAM" id="SSF53927">
    <property type="entry name" value="Cytidine deaminase-like"/>
    <property type="match status" value="1"/>
</dbReference>
<dbReference type="STRING" id="168384.SAMN05660368_01697"/>
<feature type="binding site" evidence="8">
    <location>
        <position position="58"/>
    </location>
    <ligand>
        <name>Zn(2+)</name>
        <dbReference type="ChEBI" id="CHEBI:29105"/>
        <note>catalytic</note>
    </ligand>
</feature>
<comment type="catalytic activity">
    <reaction evidence="7 8">
        <text>adenosine(34) in tRNA + H2O + H(+) = inosine(34) in tRNA + NH4(+)</text>
        <dbReference type="Rhea" id="RHEA:43168"/>
        <dbReference type="Rhea" id="RHEA-COMP:10373"/>
        <dbReference type="Rhea" id="RHEA-COMP:10374"/>
        <dbReference type="ChEBI" id="CHEBI:15377"/>
        <dbReference type="ChEBI" id="CHEBI:15378"/>
        <dbReference type="ChEBI" id="CHEBI:28938"/>
        <dbReference type="ChEBI" id="CHEBI:74411"/>
        <dbReference type="ChEBI" id="CHEBI:82852"/>
        <dbReference type="EC" id="3.5.4.33"/>
    </reaction>
</comment>
<keyword evidence="5 8" id="KW-0378">Hydrolase</keyword>
<feature type="binding site" evidence="8">
    <location>
        <position position="91"/>
    </location>
    <ligand>
        <name>Zn(2+)</name>
        <dbReference type="ChEBI" id="CHEBI:29105"/>
        <note>catalytic</note>
    </ligand>
</feature>
<feature type="domain" description="CMP/dCMP-type deaminase" evidence="9">
    <location>
        <begin position="7"/>
        <end position="116"/>
    </location>
</feature>
<comment type="caution">
    <text evidence="10">The sequence shown here is derived from an EMBL/GenBank/DDBJ whole genome shotgun (WGS) entry which is preliminary data.</text>
</comment>
<dbReference type="NCBIfam" id="NF008113">
    <property type="entry name" value="PRK10860.1"/>
    <property type="match status" value="1"/>
</dbReference>
<evidence type="ECO:0000313" key="11">
    <source>
        <dbReference type="Proteomes" id="UP000005561"/>
    </source>
</evidence>
<dbReference type="AlphaFoldDB" id="C6L8Y0"/>
<feature type="active site" description="Proton donor" evidence="8">
    <location>
        <position position="60"/>
    </location>
</feature>
<feature type="binding site" evidence="8">
    <location>
        <position position="88"/>
    </location>
    <ligand>
        <name>Zn(2+)</name>
        <dbReference type="ChEBI" id="CHEBI:29105"/>
        <note>catalytic</note>
    </ligand>
</feature>
<comment type="subunit">
    <text evidence="2 8">Homodimer.</text>
</comment>
<proteinExistence type="inferred from homology"/>
<dbReference type="GO" id="GO:0052717">
    <property type="term" value="F:tRNA-specific adenosine-34 deaminase activity"/>
    <property type="evidence" value="ECO:0007669"/>
    <property type="project" value="UniProtKB-UniRule"/>
</dbReference>
<dbReference type="HAMAP" id="MF_00972">
    <property type="entry name" value="tRNA_aden_deaminase"/>
    <property type="match status" value="1"/>
</dbReference>
<evidence type="ECO:0000256" key="4">
    <source>
        <dbReference type="ARBA" id="ARBA00022723"/>
    </source>
</evidence>
<sequence>METTDSKIHEKFMREAIRQAKKAYALDEVPIGCVIVQDGKIIARGYNRRNTDKNTLSHAELIAIKKAAKKTGDWRLEGCTMYITLEPCQMCAGAMVQARLTEAVIGSMNPKAGCAGSILNILEMPEFNHQVQVTRGVLEEECSELLSRFFRELRQKKSVKKLLGKS</sequence>
<dbReference type="eggNOG" id="COG0590">
    <property type="taxonomic scope" value="Bacteria"/>
</dbReference>
<dbReference type="Gene3D" id="3.40.140.10">
    <property type="entry name" value="Cytidine Deaminase, domain 2"/>
    <property type="match status" value="1"/>
</dbReference>
<dbReference type="PROSITE" id="PS00903">
    <property type="entry name" value="CYT_DCMP_DEAMINASES_1"/>
    <property type="match status" value="1"/>
</dbReference>